<dbReference type="EMBL" id="JBHUCZ010000009">
    <property type="protein sequence ID" value="MFD1567792.1"/>
    <property type="molecule type" value="Genomic_DNA"/>
</dbReference>
<dbReference type="Pfam" id="PF24273">
    <property type="entry name" value="TRASH_HVO_1752_C"/>
    <property type="match status" value="1"/>
</dbReference>
<dbReference type="PANTHER" id="PTHR30154">
    <property type="entry name" value="LEUCINE-RESPONSIVE REGULATORY PROTEIN"/>
    <property type="match status" value="1"/>
</dbReference>
<dbReference type="RefSeq" id="WP_267647041.1">
    <property type="nucleotide sequence ID" value="NZ_JANHGR010000001.1"/>
</dbReference>
<dbReference type="InterPro" id="IPR011017">
    <property type="entry name" value="TRASH_dom"/>
</dbReference>
<dbReference type="InterPro" id="IPR019888">
    <property type="entry name" value="Tscrpt_reg_AsnC-like"/>
</dbReference>
<dbReference type="InterPro" id="IPR000485">
    <property type="entry name" value="AsnC-type_HTH_dom"/>
</dbReference>
<dbReference type="PRINTS" id="PR00033">
    <property type="entry name" value="HTHASNC"/>
</dbReference>
<keyword evidence="6" id="KW-1185">Reference proteome</keyword>
<dbReference type="Proteomes" id="UP001597139">
    <property type="component" value="Unassembled WGS sequence"/>
</dbReference>
<protein>
    <submittedName>
        <fullName evidence="5">Winged helix-turn-helix transcriptional regulator</fullName>
    </submittedName>
</protein>
<dbReference type="Pfam" id="PF13412">
    <property type="entry name" value="HTH_24"/>
    <property type="match status" value="1"/>
</dbReference>
<dbReference type="InterPro" id="IPR036388">
    <property type="entry name" value="WH-like_DNA-bd_sf"/>
</dbReference>
<evidence type="ECO:0000259" key="4">
    <source>
        <dbReference type="PROSITE" id="PS50956"/>
    </source>
</evidence>
<comment type="caution">
    <text evidence="5">The sequence shown here is derived from an EMBL/GenBank/DDBJ whole genome shotgun (WGS) entry which is preliminary data.</text>
</comment>
<reference evidence="5 6" key="1">
    <citation type="journal article" date="2019" name="Int. J. Syst. Evol. Microbiol.">
        <title>The Global Catalogue of Microorganisms (GCM) 10K type strain sequencing project: providing services to taxonomists for standard genome sequencing and annotation.</title>
        <authorList>
            <consortium name="The Broad Institute Genomics Platform"/>
            <consortium name="The Broad Institute Genome Sequencing Center for Infectious Disease"/>
            <person name="Wu L."/>
            <person name="Ma J."/>
        </authorList>
    </citation>
    <scope>NUCLEOTIDE SEQUENCE [LARGE SCALE GENOMIC DNA]</scope>
    <source>
        <strain evidence="5 6">CGMCC 1.12859</strain>
    </source>
</reference>
<sequence>MRDLDETDMTILRILSADARASYSEIGEEVDLSAPAVSDRVSRLEEAGVIRGFTLDLDRSQLQGGVPLLVTVDVDPGHTSAVRAAVDDIEAAEHVFQTADGDVVFHARLSESEVEEVLAGVAGAGGVADFDVTMLTDVDWTPTVSGSGFALECAECGNTVGSEGQASKIGDSVYHFCCLTCKGRFEQRHERLESGA</sequence>
<name>A0ABD6BRT3_9EURY</name>
<dbReference type="InterPro" id="IPR036390">
    <property type="entry name" value="WH_DNA-bd_sf"/>
</dbReference>
<dbReference type="GO" id="GO:0003677">
    <property type="term" value="F:DNA binding"/>
    <property type="evidence" value="ECO:0007669"/>
    <property type="project" value="UniProtKB-KW"/>
</dbReference>
<evidence type="ECO:0000256" key="1">
    <source>
        <dbReference type="ARBA" id="ARBA00023015"/>
    </source>
</evidence>
<dbReference type="CDD" id="cd00090">
    <property type="entry name" value="HTH_ARSR"/>
    <property type="match status" value="1"/>
</dbReference>
<proteinExistence type="predicted"/>
<keyword evidence="1" id="KW-0805">Transcription regulation</keyword>
<dbReference type="SMART" id="SM00746">
    <property type="entry name" value="TRASH"/>
    <property type="match status" value="1"/>
</dbReference>
<dbReference type="InterPro" id="IPR011991">
    <property type="entry name" value="ArsR-like_HTH"/>
</dbReference>
<keyword evidence="3" id="KW-0804">Transcription</keyword>
<keyword evidence="2" id="KW-0238">DNA-binding</keyword>
<dbReference type="PANTHER" id="PTHR30154:SF34">
    <property type="entry name" value="TRANSCRIPTIONAL REGULATOR AZLB"/>
    <property type="match status" value="1"/>
</dbReference>
<evidence type="ECO:0000313" key="5">
    <source>
        <dbReference type="EMBL" id="MFD1567792.1"/>
    </source>
</evidence>
<organism evidence="5 6">
    <name type="scientific">Halolamina litorea</name>
    <dbReference type="NCBI Taxonomy" id="1515593"/>
    <lineage>
        <taxon>Archaea</taxon>
        <taxon>Methanobacteriati</taxon>
        <taxon>Methanobacteriota</taxon>
        <taxon>Stenosarchaea group</taxon>
        <taxon>Halobacteria</taxon>
        <taxon>Halobacteriales</taxon>
        <taxon>Haloferacaceae</taxon>
    </lineage>
</organism>
<dbReference type="SMART" id="SM00344">
    <property type="entry name" value="HTH_ASNC"/>
    <property type="match status" value="1"/>
</dbReference>
<dbReference type="Gene3D" id="1.10.10.10">
    <property type="entry name" value="Winged helix-like DNA-binding domain superfamily/Winged helix DNA-binding domain"/>
    <property type="match status" value="1"/>
</dbReference>
<evidence type="ECO:0000256" key="3">
    <source>
        <dbReference type="ARBA" id="ARBA00023163"/>
    </source>
</evidence>
<dbReference type="AlphaFoldDB" id="A0ABD6BRT3"/>
<accession>A0ABD6BRT3</accession>
<feature type="domain" description="HTH asnC-type" evidence="4">
    <location>
        <begin position="4"/>
        <end position="67"/>
    </location>
</feature>
<dbReference type="SUPFAM" id="SSF46785">
    <property type="entry name" value="Winged helix' DNA-binding domain"/>
    <property type="match status" value="1"/>
</dbReference>
<evidence type="ECO:0000256" key="2">
    <source>
        <dbReference type="ARBA" id="ARBA00023125"/>
    </source>
</evidence>
<dbReference type="InterPro" id="IPR056526">
    <property type="entry name" value="TRASH_HVO_1752"/>
</dbReference>
<evidence type="ECO:0000313" key="6">
    <source>
        <dbReference type="Proteomes" id="UP001597139"/>
    </source>
</evidence>
<dbReference type="PROSITE" id="PS50956">
    <property type="entry name" value="HTH_ASNC_2"/>
    <property type="match status" value="1"/>
</dbReference>
<gene>
    <name evidence="5" type="ORF">ACFSAU_09830</name>
</gene>